<proteinExistence type="predicted"/>
<dbReference type="InterPro" id="IPR010432">
    <property type="entry name" value="RDD"/>
</dbReference>
<keyword evidence="4 7" id="KW-1133">Transmembrane helix</keyword>
<feature type="region of interest" description="Disordered" evidence="6">
    <location>
        <begin position="1"/>
        <end position="35"/>
    </location>
</feature>
<feature type="domain" description="RDD" evidence="8">
    <location>
        <begin position="41"/>
        <end position="146"/>
    </location>
</feature>
<evidence type="ECO:0000259" key="8">
    <source>
        <dbReference type="Pfam" id="PF06271"/>
    </source>
</evidence>
<dbReference type="GO" id="GO:0005886">
    <property type="term" value="C:plasma membrane"/>
    <property type="evidence" value="ECO:0007669"/>
    <property type="project" value="UniProtKB-SubCell"/>
</dbReference>
<evidence type="ECO:0000256" key="5">
    <source>
        <dbReference type="ARBA" id="ARBA00023136"/>
    </source>
</evidence>
<evidence type="ECO:0000256" key="3">
    <source>
        <dbReference type="ARBA" id="ARBA00022692"/>
    </source>
</evidence>
<keyword evidence="5 7" id="KW-0472">Membrane</keyword>
<comment type="subcellular location">
    <subcellularLocation>
        <location evidence="1">Cell membrane</location>
        <topology evidence="1">Multi-pass membrane protein</topology>
    </subcellularLocation>
</comment>
<keyword evidence="2" id="KW-1003">Cell membrane</keyword>
<feature type="transmembrane region" description="Helical" evidence="7">
    <location>
        <begin position="164"/>
        <end position="182"/>
    </location>
</feature>
<feature type="transmembrane region" description="Helical" evidence="7">
    <location>
        <begin position="129"/>
        <end position="152"/>
    </location>
</feature>
<keyword evidence="3 7" id="KW-0812">Transmembrane</keyword>
<accession>A0A3B0ZJ45</accession>
<dbReference type="AlphaFoldDB" id="A0A3B0ZJ45"/>
<organism evidence="9">
    <name type="scientific">hydrothermal vent metagenome</name>
    <dbReference type="NCBI Taxonomy" id="652676"/>
    <lineage>
        <taxon>unclassified sequences</taxon>
        <taxon>metagenomes</taxon>
        <taxon>ecological metagenomes</taxon>
    </lineage>
</organism>
<evidence type="ECO:0000313" key="9">
    <source>
        <dbReference type="EMBL" id="VAW91671.1"/>
    </source>
</evidence>
<feature type="compositionally biased region" description="Polar residues" evidence="6">
    <location>
        <begin position="1"/>
        <end position="16"/>
    </location>
</feature>
<evidence type="ECO:0000256" key="7">
    <source>
        <dbReference type="SAM" id="Phobius"/>
    </source>
</evidence>
<name>A0A3B0ZJ45_9ZZZZ</name>
<sequence length="215" mass="24220">MQPTQCKMKTFDSSATKYHDRQMNPESSPTTTKQPDKIILAGPRRQLLALFYDVWLLAAVFMVASALTLPMTQGEPVKPGNPFMTTYIFFVWYGFYAWFWTHGGQTLGMRSWKIKLISQSGETVGLWHALLRFISGIPAWLFITTGSYFSLAEQAHMKHPLLDALSKLPASVVLGVGVLLLISGHMKNSWRNQFSSTQVVLTDDANKKKSEKKNS</sequence>
<gene>
    <name evidence="9" type="ORF">MNBD_GAMMA23-1613</name>
</gene>
<reference evidence="9" key="1">
    <citation type="submission" date="2018-06" db="EMBL/GenBank/DDBJ databases">
        <authorList>
            <person name="Zhirakovskaya E."/>
        </authorList>
    </citation>
    <scope>NUCLEOTIDE SEQUENCE</scope>
</reference>
<evidence type="ECO:0000256" key="6">
    <source>
        <dbReference type="SAM" id="MobiDB-lite"/>
    </source>
</evidence>
<dbReference type="InterPro" id="IPR051791">
    <property type="entry name" value="Pra-immunoreactive"/>
</dbReference>
<feature type="compositionally biased region" description="Polar residues" evidence="6">
    <location>
        <begin position="24"/>
        <end position="33"/>
    </location>
</feature>
<feature type="transmembrane region" description="Helical" evidence="7">
    <location>
        <begin position="47"/>
        <end position="67"/>
    </location>
</feature>
<feature type="transmembrane region" description="Helical" evidence="7">
    <location>
        <begin position="87"/>
        <end position="108"/>
    </location>
</feature>
<dbReference type="PANTHER" id="PTHR36115:SF10">
    <property type="entry name" value="RDD DOMAIN-CONTAINING PROTEIN"/>
    <property type="match status" value="1"/>
</dbReference>
<dbReference type="EMBL" id="UOFT01000012">
    <property type="protein sequence ID" value="VAW91671.1"/>
    <property type="molecule type" value="Genomic_DNA"/>
</dbReference>
<evidence type="ECO:0000256" key="4">
    <source>
        <dbReference type="ARBA" id="ARBA00022989"/>
    </source>
</evidence>
<dbReference type="PANTHER" id="PTHR36115">
    <property type="entry name" value="PROLINE-RICH ANTIGEN HOMOLOG-RELATED"/>
    <property type="match status" value="1"/>
</dbReference>
<dbReference type="Pfam" id="PF06271">
    <property type="entry name" value="RDD"/>
    <property type="match status" value="1"/>
</dbReference>
<protein>
    <submittedName>
        <fullName evidence="9">FIG023103: Predicted transmembrane protein</fullName>
    </submittedName>
</protein>
<evidence type="ECO:0000256" key="1">
    <source>
        <dbReference type="ARBA" id="ARBA00004651"/>
    </source>
</evidence>
<evidence type="ECO:0000256" key="2">
    <source>
        <dbReference type="ARBA" id="ARBA00022475"/>
    </source>
</evidence>